<name>A0A8J8NB87_HALGN</name>
<dbReference type="Proteomes" id="UP000785679">
    <property type="component" value="Unassembled WGS sequence"/>
</dbReference>
<keyword evidence="3" id="KW-1185">Reference proteome</keyword>
<dbReference type="EMBL" id="RRYP01029781">
    <property type="protein sequence ID" value="TNV71475.1"/>
    <property type="molecule type" value="Genomic_DNA"/>
</dbReference>
<evidence type="ECO:0000313" key="3">
    <source>
        <dbReference type="Proteomes" id="UP000785679"/>
    </source>
</evidence>
<evidence type="ECO:0000313" key="2">
    <source>
        <dbReference type="EMBL" id="TNV71475.1"/>
    </source>
</evidence>
<accession>A0A8J8NB87</accession>
<feature type="compositionally biased region" description="Polar residues" evidence="1">
    <location>
        <begin position="76"/>
        <end position="90"/>
    </location>
</feature>
<organism evidence="2 3">
    <name type="scientific">Halteria grandinella</name>
    <dbReference type="NCBI Taxonomy" id="5974"/>
    <lineage>
        <taxon>Eukaryota</taxon>
        <taxon>Sar</taxon>
        <taxon>Alveolata</taxon>
        <taxon>Ciliophora</taxon>
        <taxon>Intramacronucleata</taxon>
        <taxon>Spirotrichea</taxon>
        <taxon>Stichotrichia</taxon>
        <taxon>Sporadotrichida</taxon>
        <taxon>Halteriidae</taxon>
        <taxon>Halteria</taxon>
    </lineage>
</organism>
<reference evidence="2" key="1">
    <citation type="submission" date="2019-06" db="EMBL/GenBank/DDBJ databases">
        <authorList>
            <person name="Zheng W."/>
        </authorList>
    </citation>
    <scope>NUCLEOTIDE SEQUENCE</scope>
    <source>
        <strain evidence="2">QDHG01</strain>
    </source>
</reference>
<sequence>MTSPIVLPPRWHSSNPIPTTQRISRSHTINLYILMISHSQPVYKFPASFVPDRGLSPRFSISMFRTLDPVSRPNYARNSSIPPLTSLHSS</sequence>
<protein>
    <submittedName>
        <fullName evidence="2">Uncharacterized protein</fullName>
    </submittedName>
</protein>
<comment type="caution">
    <text evidence="2">The sequence shown here is derived from an EMBL/GenBank/DDBJ whole genome shotgun (WGS) entry which is preliminary data.</text>
</comment>
<evidence type="ECO:0000256" key="1">
    <source>
        <dbReference type="SAM" id="MobiDB-lite"/>
    </source>
</evidence>
<dbReference type="AlphaFoldDB" id="A0A8J8NB87"/>
<gene>
    <name evidence="2" type="ORF">FGO68_gene13363</name>
</gene>
<proteinExistence type="predicted"/>
<feature type="region of interest" description="Disordered" evidence="1">
    <location>
        <begin position="71"/>
        <end position="90"/>
    </location>
</feature>